<keyword evidence="4" id="KW-1185">Reference proteome</keyword>
<feature type="region of interest" description="Disordered" evidence="1">
    <location>
        <begin position="371"/>
        <end position="401"/>
    </location>
</feature>
<proteinExistence type="predicted"/>
<name>A0A177EAL1_9MICR</name>
<feature type="compositionally biased region" description="Basic and acidic residues" evidence="1">
    <location>
        <begin position="372"/>
        <end position="389"/>
    </location>
</feature>
<feature type="transmembrane region" description="Helical" evidence="2">
    <location>
        <begin position="26"/>
        <end position="48"/>
    </location>
</feature>
<protein>
    <submittedName>
        <fullName evidence="3">Uncharacterized protein</fullName>
    </submittedName>
</protein>
<reference evidence="3 4" key="1">
    <citation type="submission" date="2016-02" db="EMBL/GenBank/DDBJ databases">
        <title>Discovery of a natural microsporidian pathogen with a broad tissue tropism in Caenorhabditis elegans.</title>
        <authorList>
            <person name="Luallen R.J."/>
            <person name="Reinke A.W."/>
            <person name="Tong L."/>
            <person name="Botts M.R."/>
            <person name="Felix M.-A."/>
            <person name="Troemel E.R."/>
        </authorList>
    </citation>
    <scope>NUCLEOTIDE SEQUENCE [LARGE SCALE GENOMIC DNA]</scope>
    <source>
        <strain evidence="3 4">JUm2807</strain>
    </source>
</reference>
<evidence type="ECO:0000256" key="1">
    <source>
        <dbReference type="SAM" id="MobiDB-lite"/>
    </source>
</evidence>
<keyword evidence="2" id="KW-0472">Membrane</keyword>
<dbReference type="GeneID" id="93647265"/>
<keyword evidence="2" id="KW-0812">Transmembrane</keyword>
<comment type="caution">
    <text evidence="3">The sequence shown here is derived from an EMBL/GenBank/DDBJ whole genome shotgun (WGS) entry which is preliminary data.</text>
</comment>
<evidence type="ECO:0000256" key="2">
    <source>
        <dbReference type="SAM" id="Phobius"/>
    </source>
</evidence>
<sequence length="401" mass="45974">MSTSTETIWKTNTQSIIDLISSNYKVIGLCAFVVFAAFAIFYMVYMYFYATVETAYDQQTIEFFNKHGTNLALRGGKILKRQAQHITINLQNYELYEIPETLTPGINYGKVTITGFHSLEDGMGLDMAKRMKCFERLINALGTMNATELEIVGFVYPDSIVHPAFDYNQAVSRALGGLKTTPRILNTPRLTLTNLPESFLTQIVQAYRIPQRFSLTVRGSDAPSFAFLDRLVSIQNMQSLELTSFWALKEVGSNQLHCGLHLGTLTITEIPNEVTVSFDPLCGIVKNVKTGICFPTNLLTSLLTTQITYKYLPWMPLVTVKGGPTHPSLEYIIEGEKTRKTEELRRDSERLQQLHRQRRQEEAIRDLQWQQEEQRRELRRQQEEQEHARQHNPRTNQPRGL</sequence>
<gene>
    <name evidence="3" type="ORF">NEDG_00915</name>
</gene>
<dbReference type="Proteomes" id="UP000185944">
    <property type="component" value="Unassembled WGS sequence"/>
</dbReference>
<keyword evidence="2" id="KW-1133">Transmembrane helix</keyword>
<evidence type="ECO:0000313" key="4">
    <source>
        <dbReference type="Proteomes" id="UP000185944"/>
    </source>
</evidence>
<evidence type="ECO:0000313" key="3">
    <source>
        <dbReference type="EMBL" id="OAG28776.1"/>
    </source>
</evidence>
<dbReference type="RefSeq" id="XP_067543521.1">
    <property type="nucleotide sequence ID" value="XM_067688333.1"/>
</dbReference>
<organism evidence="3 4">
    <name type="scientific">Nematocida displodere</name>
    <dbReference type="NCBI Taxonomy" id="1805483"/>
    <lineage>
        <taxon>Eukaryota</taxon>
        <taxon>Fungi</taxon>
        <taxon>Fungi incertae sedis</taxon>
        <taxon>Microsporidia</taxon>
        <taxon>Nematocida</taxon>
    </lineage>
</organism>
<dbReference type="EMBL" id="LTDL01000042">
    <property type="protein sequence ID" value="OAG28776.1"/>
    <property type="molecule type" value="Genomic_DNA"/>
</dbReference>
<dbReference type="VEuPathDB" id="MicrosporidiaDB:NEDG_00915"/>
<dbReference type="AlphaFoldDB" id="A0A177EAL1"/>
<accession>A0A177EAL1</accession>